<evidence type="ECO:0000259" key="2">
    <source>
        <dbReference type="Pfam" id="PF17148"/>
    </source>
</evidence>
<proteinExistence type="predicted"/>
<dbReference type="RefSeq" id="WP_242397855.1">
    <property type="nucleotide sequence ID" value="NZ_CAKOCS010000010.1"/>
</dbReference>
<dbReference type="InterPro" id="IPR033428">
    <property type="entry name" value="DUF5118"/>
</dbReference>
<dbReference type="PANTHER" id="PTHR38478:SF1">
    <property type="entry name" value="ZINC DEPENDENT METALLOPROTEASE DOMAIN LIPOPROTEIN"/>
    <property type="match status" value="1"/>
</dbReference>
<keyword evidence="1" id="KW-0732">Signal</keyword>
<dbReference type="Pfam" id="PF17162">
    <property type="entry name" value="DUF5118"/>
    <property type="match status" value="1"/>
</dbReference>
<name>A0A921I7L8_9BACE</name>
<comment type="caution">
    <text evidence="4">The sequence shown here is derived from an EMBL/GenBank/DDBJ whole genome shotgun (WGS) entry which is preliminary data.</text>
</comment>
<dbReference type="Pfam" id="PF17148">
    <property type="entry name" value="DUF5117"/>
    <property type="match status" value="1"/>
</dbReference>
<dbReference type="InterPro" id="IPR033413">
    <property type="entry name" value="DUF5117"/>
</dbReference>
<reference evidence="4" key="1">
    <citation type="journal article" date="2021" name="PeerJ">
        <title>Extensive microbial diversity within the chicken gut microbiome revealed by metagenomics and culture.</title>
        <authorList>
            <person name="Gilroy R."/>
            <person name="Ravi A."/>
            <person name="Getino M."/>
            <person name="Pursley I."/>
            <person name="Horton D.L."/>
            <person name="Alikhan N.F."/>
            <person name="Baker D."/>
            <person name="Gharbi K."/>
            <person name="Hall N."/>
            <person name="Watson M."/>
            <person name="Adriaenssens E.M."/>
            <person name="Foster-Nyarko E."/>
            <person name="Jarju S."/>
            <person name="Secka A."/>
            <person name="Antonio M."/>
            <person name="Oren A."/>
            <person name="Chaudhuri R.R."/>
            <person name="La Ragione R."/>
            <person name="Hildebrand F."/>
            <person name="Pallen M.J."/>
        </authorList>
    </citation>
    <scope>NUCLEOTIDE SEQUENCE</scope>
    <source>
        <strain evidence="4">CHK154-13316</strain>
    </source>
</reference>
<dbReference type="Proteomes" id="UP000747074">
    <property type="component" value="Unassembled WGS sequence"/>
</dbReference>
<feature type="signal peptide" evidence="1">
    <location>
        <begin position="1"/>
        <end position="20"/>
    </location>
</feature>
<evidence type="ECO:0000313" key="4">
    <source>
        <dbReference type="EMBL" id="HJG13081.1"/>
    </source>
</evidence>
<protein>
    <submittedName>
        <fullName evidence="4">DUF5117 domain-containing protein</fullName>
    </submittedName>
</protein>
<feature type="domain" description="DUF5118" evidence="3">
    <location>
        <begin position="25"/>
        <end position="66"/>
    </location>
</feature>
<dbReference type="AlphaFoldDB" id="A0A921I7L8"/>
<feature type="chain" id="PRO_5037319327" evidence="1">
    <location>
        <begin position="21"/>
        <end position="708"/>
    </location>
</feature>
<evidence type="ECO:0000256" key="1">
    <source>
        <dbReference type="SAM" id="SignalP"/>
    </source>
</evidence>
<accession>A0A921I7L8</accession>
<sequence length="708" mass="81964">MKRRRYVIGILLCVTALLQAQDSVKSFDEFFVAGMDKIDGVFPVYVAEKEIYLEIPEKYIGREIEVSGQIDRGFDLLNRPVNGLGVVRIISPDKATICFQKPFYTERILDEKSTYQQSFSLSNRQPAGKSYPVVAYSKEQGAIIRITEYLMTGDDWFSYNDNFIRSLVPELSEIMKIHPFKEGVSFTVRRYHGVEAERYMLSSSAIILPEGSMPLEVTCAVRLLPLKKDQIRLADYRIPYRTLSFKDYSQNPYCMVEDSLILRWDMSQPLTFYVDTLFPKEYFQAVKEGVEAWNTAFHKAGIHDALQVRYADRKIIPAEQRAFISYDLRIPGIKSDFICHPRTGEILSCRLNIGHGFLKGKLDDYLLSCGASDSRILADRYSKEVEKELLQNEITEEIGYLLGLRRSLSKSSCGKTLKVGDDDCQTVYFGYHPFKGDQNCYDEREKLRQWIDHNLPDHIRLFQPSGKENSNSSFPEDYAVKISDLQTVVSRLDKIVYKGKKYDKGSSLTDIYRKAIRLYGSYLMEMAKVVGSSQPADAQRQAMLDLDNYLFHSVKKMECTYVKENLLETRNNLLYPELAKLFKQLLSVKTISALRLQALQSDRKGYDDIDFFRDLYKGLFNGFDPQSAVSHEQMDIQLICLEAWLDIMQEATEHNSIKKRLTSELHSLHDRLEELSTTHSQREVRDMYILLLRRMDQYFRVVSWVALE</sequence>
<evidence type="ECO:0000259" key="3">
    <source>
        <dbReference type="Pfam" id="PF17162"/>
    </source>
</evidence>
<dbReference type="EMBL" id="DYVL01000168">
    <property type="protein sequence ID" value="HJG13081.1"/>
    <property type="molecule type" value="Genomic_DNA"/>
</dbReference>
<feature type="domain" description="DUF5117" evidence="2">
    <location>
        <begin position="92"/>
        <end position="266"/>
    </location>
</feature>
<dbReference type="PANTHER" id="PTHR38478">
    <property type="entry name" value="PEPTIDASE M1A AND M12B"/>
    <property type="match status" value="1"/>
</dbReference>
<gene>
    <name evidence="4" type="ORF">K8V07_14280</name>
</gene>
<reference evidence="4" key="2">
    <citation type="submission" date="2021-09" db="EMBL/GenBank/DDBJ databases">
        <authorList>
            <person name="Gilroy R."/>
        </authorList>
    </citation>
    <scope>NUCLEOTIDE SEQUENCE</scope>
    <source>
        <strain evidence="4">CHK154-13316</strain>
    </source>
</reference>
<evidence type="ECO:0000313" key="5">
    <source>
        <dbReference type="Proteomes" id="UP000747074"/>
    </source>
</evidence>
<organism evidence="4 5">
    <name type="scientific">Bacteroides xylanisolvens</name>
    <dbReference type="NCBI Taxonomy" id="371601"/>
    <lineage>
        <taxon>Bacteria</taxon>
        <taxon>Pseudomonadati</taxon>
        <taxon>Bacteroidota</taxon>
        <taxon>Bacteroidia</taxon>
        <taxon>Bacteroidales</taxon>
        <taxon>Bacteroidaceae</taxon>
        <taxon>Bacteroides</taxon>
    </lineage>
</organism>